<gene>
    <name evidence="1" type="ORF">J2I47_07665</name>
</gene>
<dbReference type="AlphaFoldDB" id="A0A939GDM5"/>
<dbReference type="RefSeq" id="WP_207363986.1">
    <property type="nucleotide sequence ID" value="NZ_JAFMYV010000003.1"/>
</dbReference>
<accession>A0A939GDM5</accession>
<sequence>MYTIGFIKTGRPDVLINPDMCRSINDLYNWLTAFLNEDDFSLHPPITREGLESTLQFNKPVQVNITGYQVALLFGEDHVIQEATSRFIHLMPRQKGQYPVQRVDGMSIPD</sequence>
<protein>
    <submittedName>
        <fullName evidence="1">Uncharacterized protein</fullName>
    </submittedName>
</protein>
<comment type="caution">
    <text evidence="1">The sequence shown here is derived from an EMBL/GenBank/DDBJ whole genome shotgun (WGS) entry which is preliminary data.</text>
</comment>
<dbReference type="Proteomes" id="UP000664034">
    <property type="component" value="Unassembled WGS sequence"/>
</dbReference>
<evidence type="ECO:0000313" key="2">
    <source>
        <dbReference type="Proteomes" id="UP000664034"/>
    </source>
</evidence>
<keyword evidence="2" id="KW-1185">Reference proteome</keyword>
<evidence type="ECO:0000313" key="1">
    <source>
        <dbReference type="EMBL" id="MBO0936421.1"/>
    </source>
</evidence>
<proteinExistence type="predicted"/>
<dbReference type="EMBL" id="JAFMYV010000003">
    <property type="protein sequence ID" value="MBO0936421.1"/>
    <property type="molecule type" value="Genomic_DNA"/>
</dbReference>
<reference evidence="1" key="1">
    <citation type="submission" date="2021-03" db="EMBL/GenBank/DDBJ databases">
        <title>Fibrella sp. HMF5335 genome sequencing and assembly.</title>
        <authorList>
            <person name="Kang H."/>
            <person name="Kim H."/>
            <person name="Bae S."/>
            <person name="Joh K."/>
        </authorList>
    </citation>
    <scope>NUCLEOTIDE SEQUENCE</scope>
    <source>
        <strain evidence="1">HMF5335</strain>
    </source>
</reference>
<organism evidence="1 2">
    <name type="scientific">Fibrella rubiginis</name>
    <dbReference type="NCBI Taxonomy" id="2817060"/>
    <lineage>
        <taxon>Bacteria</taxon>
        <taxon>Pseudomonadati</taxon>
        <taxon>Bacteroidota</taxon>
        <taxon>Cytophagia</taxon>
        <taxon>Cytophagales</taxon>
        <taxon>Spirosomataceae</taxon>
        <taxon>Fibrella</taxon>
    </lineage>
</organism>
<name>A0A939GDM5_9BACT</name>